<evidence type="ECO:0000256" key="1">
    <source>
        <dbReference type="SAM" id="MobiDB-lite"/>
    </source>
</evidence>
<sequence length="314" mass="33706">MNAYLLPLRAPPSARPTPGAGLLHVRTPPRGTMTDKPTEGTEATAEIVEVSPALAETWLSRNPNNRNLRRPVVDGYARDMEAGRWRLNGETLKFSADGQLYDGQHRLNAIVQAGATVPMVIVRGLTPDVMPTVDAGAKRTYSDALKLTGEENTATLAAVCRRAVMWERGMRTNTGAIRPTPLEMDDWLTRHPEIRNSADLANRLASRERLPASVIGLCHWLSANSTATQRRPSSCASQTATASPPPTPSPSSATASPGYDCPADASTRPRASHRPSAHGTPTATARPAPSYRCRGVGSRTKTSQCRGEDGRNAS</sequence>
<reference evidence="3" key="1">
    <citation type="journal article" date="2019" name="Int. J. Syst. Evol. Microbiol.">
        <title>The Global Catalogue of Microorganisms (GCM) 10K type strain sequencing project: providing services to taxonomists for standard genome sequencing and annotation.</title>
        <authorList>
            <consortium name="The Broad Institute Genomics Platform"/>
            <consortium name="The Broad Institute Genome Sequencing Center for Infectious Disease"/>
            <person name="Wu L."/>
            <person name="Ma J."/>
        </authorList>
    </citation>
    <scope>NUCLEOTIDE SEQUENCE [LARGE SCALE GENOMIC DNA]</scope>
    <source>
        <strain evidence="3">JCM 14046</strain>
    </source>
</reference>
<gene>
    <name evidence="2" type="ORF">GCM10009737_10880</name>
</gene>
<feature type="region of interest" description="Disordered" evidence="1">
    <location>
        <begin position="10"/>
        <end position="40"/>
    </location>
</feature>
<name>A0ABP5AEP2_9ACTN</name>
<evidence type="ECO:0000313" key="2">
    <source>
        <dbReference type="EMBL" id="GAA1911286.1"/>
    </source>
</evidence>
<evidence type="ECO:0000313" key="3">
    <source>
        <dbReference type="Proteomes" id="UP001501612"/>
    </source>
</evidence>
<dbReference type="Proteomes" id="UP001501612">
    <property type="component" value="Unassembled WGS sequence"/>
</dbReference>
<evidence type="ECO:0008006" key="4">
    <source>
        <dbReference type="Google" id="ProtNLM"/>
    </source>
</evidence>
<protein>
    <recommendedName>
        <fullName evidence="4">ParB/Sulfiredoxin domain-containing protein</fullName>
    </recommendedName>
</protein>
<organism evidence="2 3">
    <name type="scientific">Nocardioides lentus</name>
    <dbReference type="NCBI Taxonomy" id="338077"/>
    <lineage>
        <taxon>Bacteria</taxon>
        <taxon>Bacillati</taxon>
        <taxon>Actinomycetota</taxon>
        <taxon>Actinomycetes</taxon>
        <taxon>Propionibacteriales</taxon>
        <taxon>Nocardioidaceae</taxon>
        <taxon>Nocardioides</taxon>
    </lineage>
</organism>
<dbReference type="EMBL" id="BAAAMY010000002">
    <property type="protein sequence ID" value="GAA1911286.1"/>
    <property type="molecule type" value="Genomic_DNA"/>
</dbReference>
<accession>A0ABP5AEP2</accession>
<proteinExistence type="predicted"/>
<comment type="caution">
    <text evidence="2">The sequence shown here is derived from an EMBL/GenBank/DDBJ whole genome shotgun (WGS) entry which is preliminary data.</text>
</comment>
<feature type="region of interest" description="Disordered" evidence="1">
    <location>
        <begin position="229"/>
        <end position="314"/>
    </location>
</feature>
<feature type="compositionally biased region" description="Low complexity" evidence="1">
    <location>
        <begin position="232"/>
        <end position="242"/>
    </location>
</feature>
<keyword evidence="3" id="KW-1185">Reference proteome</keyword>